<accession>A0A8S9SGT9</accession>
<evidence type="ECO:0000313" key="1">
    <source>
        <dbReference type="EMBL" id="KAF3599320.1"/>
    </source>
</evidence>
<dbReference type="Proteomes" id="UP000712600">
    <property type="component" value="Unassembled WGS sequence"/>
</dbReference>
<gene>
    <name evidence="1" type="ORF">F2Q69_00036586</name>
</gene>
<proteinExistence type="predicted"/>
<reference evidence="1" key="1">
    <citation type="submission" date="2019-12" db="EMBL/GenBank/DDBJ databases">
        <title>Genome sequencing and annotation of Brassica cretica.</title>
        <authorList>
            <person name="Studholme D.J."/>
            <person name="Sarris P."/>
        </authorList>
    </citation>
    <scope>NUCLEOTIDE SEQUENCE</scope>
    <source>
        <strain evidence="1">PFS-109/04</strain>
        <tissue evidence="1">Leaf</tissue>
    </source>
</reference>
<comment type="caution">
    <text evidence="1">The sequence shown here is derived from an EMBL/GenBank/DDBJ whole genome shotgun (WGS) entry which is preliminary data.</text>
</comment>
<evidence type="ECO:0000313" key="2">
    <source>
        <dbReference type="Proteomes" id="UP000712600"/>
    </source>
</evidence>
<dbReference type="EMBL" id="QGKX02000004">
    <property type="protein sequence ID" value="KAF3599320.1"/>
    <property type="molecule type" value="Genomic_DNA"/>
</dbReference>
<sequence length="219" mass="24528">MDLNSRKHGLSLLRSSGDSIRSDRAGRALGRYVATEPWLELGHYVATGLESKFSRCVAIEPFRTSIRHQSMHSRQTFECYLPKTVASSVNVFRYSNPSIKLCGLETTERRALSRYVATELGRARSLRSDRAGRSLGCYVATEPWLELGYYVATELGRARSLHSDRAGRSLGHYVAIERDDRSVTTDRAGRALGCYVATEPWLELGLYAATERDDRSVST</sequence>
<name>A0A8S9SGT9_BRACR</name>
<dbReference type="AlphaFoldDB" id="A0A8S9SGT9"/>
<organism evidence="1 2">
    <name type="scientific">Brassica cretica</name>
    <name type="common">Mustard</name>
    <dbReference type="NCBI Taxonomy" id="69181"/>
    <lineage>
        <taxon>Eukaryota</taxon>
        <taxon>Viridiplantae</taxon>
        <taxon>Streptophyta</taxon>
        <taxon>Embryophyta</taxon>
        <taxon>Tracheophyta</taxon>
        <taxon>Spermatophyta</taxon>
        <taxon>Magnoliopsida</taxon>
        <taxon>eudicotyledons</taxon>
        <taxon>Gunneridae</taxon>
        <taxon>Pentapetalae</taxon>
        <taxon>rosids</taxon>
        <taxon>malvids</taxon>
        <taxon>Brassicales</taxon>
        <taxon>Brassicaceae</taxon>
        <taxon>Brassiceae</taxon>
        <taxon>Brassica</taxon>
    </lineage>
</organism>
<protein>
    <submittedName>
        <fullName evidence="1">Uncharacterized protein</fullName>
    </submittedName>
</protein>